<dbReference type="EMBL" id="CAJVPZ010095560">
    <property type="protein sequence ID" value="CAG8818240.1"/>
    <property type="molecule type" value="Genomic_DNA"/>
</dbReference>
<comment type="caution">
    <text evidence="1">The sequence shown here is derived from an EMBL/GenBank/DDBJ whole genome shotgun (WGS) entry which is preliminary data.</text>
</comment>
<dbReference type="PANTHER" id="PTHR33604">
    <property type="entry name" value="OSJNBA0004B13.7 PROTEIN"/>
    <property type="match status" value="1"/>
</dbReference>
<evidence type="ECO:0000313" key="1">
    <source>
        <dbReference type="EMBL" id="CAG8818240.1"/>
    </source>
</evidence>
<feature type="non-terminal residue" evidence="1">
    <location>
        <position position="1"/>
    </location>
</feature>
<keyword evidence="2" id="KW-1185">Reference proteome</keyword>
<sequence length="130" mass="15460">RPMSLSRLMRSINSSIYFSDDVHLTINLDRSADPVTVKFSQILKWPFGQKSIRYRIQQGGLINAVVESYNPTTNDDYAIILEVSPFYYIWAKYTVLKYRYDTNRNLVALFFPEIWREFQHYLSSRLTDLF</sequence>
<name>A0A9N9K9Z3_9GLOM</name>
<dbReference type="OrthoDB" id="2020070at2759"/>
<reference evidence="1" key="1">
    <citation type="submission" date="2021-06" db="EMBL/GenBank/DDBJ databases">
        <authorList>
            <person name="Kallberg Y."/>
            <person name="Tangrot J."/>
            <person name="Rosling A."/>
        </authorList>
    </citation>
    <scope>NUCLEOTIDE SEQUENCE</scope>
    <source>
        <strain evidence="1">IN212</strain>
    </source>
</reference>
<gene>
    <name evidence="1" type="ORF">RFULGI_LOCUS19400</name>
</gene>
<dbReference type="PANTHER" id="PTHR33604:SF3">
    <property type="entry name" value="OSJNBA0004B13.7 PROTEIN"/>
    <property type="match status" value="1"/>
</dbReference>
<proteinExistence type="predicted"/>
<organism evidence="1 2">
    <name type="scientific">Racocetra fulgida</name>
    <dbReference type="NCBI Taxonomy" id="60492"/>
    <lineage>
        <taxon>Eukaryota</taxon>
        <taxon>Fungi</taxon>
        <taxon>Fungi incertae sedis</taxon>
        <taxon>Mucoromycota</taxon>
        <taxon>Glomeromycotina</taxon>
        <taxon>Glomeromycetes</taxon>
        <taxon>Diversisporales</taxon>
        <taxon>Gigasporaceae</taxon>
        <taxon>Racocetra</taxon>
    </lineage>
</organism>
<accession>A0A9N9K9Z3</accession>
<evidence type="ECO:0000313" key="2">
    <source>
        <dbReference type="Proteomes" id="UP000789396"/>
    </source>
</evidence>
<protein>
    <submittedName>
        <fullName evidence="1">7388_t:CDS:1</fullName>
    </submittedName>
</protein>
<dbReference type="Proteomes" id="UP000789396">
    <property type="component" value="Unassembled WGS sequence"/>
</dbReference>
<dbReference type="AlphaFoldDB" id="A0A9N9K9Z3"/>
<feature type="non-terminal residue" evidence="1">
    <location>
        <position position="130"/>
    </location>
</feature>